<evidence type="ECO:0000256" key="1">
    <source>
        <dbReference type="SAM" id="Phobius"/>
    </source>
</evidence>
<dbReference type="RefSeq" id="XP_033528521.1">
    <property type="nucleotide sequence ID" value="XM_033667301.1"/>
</dbReference>
<proteinExistence type="predicted"/>
<evidence type="ECO:0000259" key="2">
    <source>
        <dbReference type="Pfam" id="PF24803"/>
    </source>
</evidence>
<keyword evidence="1" id="KW-0812">Transmembrane</keyword>
<name>A0A6A6AT53_9PLEO</name>
<dbReference type="OrthoDB" id="5313995at2759"/>
<dbReference type="PANTHER" id="PTHR37019">
    <property type="entry name" value="CHROMOSOME 1, WHOLE GENOME SHOTGUN SEQUENCE"/>
    <property type="match status" value="1"/>
</dbReference>
<protein>
    <recommendedName>
        <fullName evidence="2">DUF7704 domain-containing protein</fullName>
    </recommendedName>
</protein>
<dbReference type="PANTHER" id="PTHR37019:SF1">
    <property type="entry name" value="EXPERA DOMAIN-CONTAINING PROTEIN"/>
    <property type="match status" value="1"/>
</dbReference>
<feature type="transmembrane region" description="Helical" evidence="1">
    <location>
        <begin position="83"/>
        <end position="100"/>
    </location>
</feature>
<feature type="transmembrane region" description="Helical" evidence="1">
    <location>
        <begin position="120"/>
        <end position="141"/>
    </location>
</feature>
<dbReference type="GeneID" id="54407733"/>
<feature type="transmembrane region" description="Helical" evidence="1">
    <location>
        <begin position="12"/>
        <end position="32"/>
    </location>
</feature>
<keyword evidence="1" id="KW-0472">Membrane</keyword>
<dbReference type="InterPro" id="IPR056121">
    <property type="entry name" value="DUF7704"/>
</dbReference>
<keyword evidence="1" id="KW-1133">Transmembrane helix</keyword>
<keyword evidence="4" id="KW-1185">Reference proteome</keyword>
<dbReference type="EMBL" id="ML977498">
    <property type="protein sequence ID" value="KAF2134134.1"/>
    <property type="molecule type" value="Genomic_DNA"/>
</dbReference>
<evidence type="ECO:0000313" key="3">
    <source>
        <dbReference type="EMBL" id="KAF2134134.1"/>
    </source>
</evidence>
<accession>A0A6A6AT53</accession>
<reference evidence="3" key="1">
    <citation type="journal article" date="2020" name="Stud. Mycol.">
        <title>101 Dothideomycetes genomes: a test case for predicting lifestyles and emergence of pathogens.</title>
        <authorList>
            <person name="Haridas S."/>
            <person name="Albert R."/>
            <person name="Binder M."/>
            <person name="Bloem J."/>
            <person name="Labutti K."/>
            <person name="Salamov A."/>
            <person name="Andreopoulos B."/>
            <person name="Baker S."/>
            <person name="Barry K."/>
            <person name="Bills G."/>
            <person name="Bluhm B."/>
            <person name="Cannon C."/>
            <person name="Castanera R."/>
            <person name="Culley D."/>
            <person name="Daum C."/>
            <person name="Ezra D."/>
            <person name="Gonzalez J."/>
            <person name="Henrissat B."/>
            <person name="Kuo A."/>
            <person name="Liang C."/>
            <person name="Lipzen A."/>
            <person name="Lutzoni F."/>
            <person name="Magnuson J."/>
            <person name="Mondo S."/>
            <person name="Nolan M."/>
            <person name="Ohm R."/>
            <person name="Pangilinan J."/>
            <person name="Park H.-J."/>
            <person name="Ramirez L."/>
            <person name="Alfaro M."/>
            <person name="Sun H."/>
            <person name="Tritt A."/>
            <person name="Yoshinaga Y."/>
            <person name="Zwiers L.-H."/>
            <person name="Turgeon B."/>
            <person name="Goodwin S."/>
            <person name="Spatafora J."/>
            <person name="Crous P."/>
            <person name="Grigoriev I."/>
        </authorList>
    </citation>
    <scope>NUCLEOTIDE SEQUENCE</scope>
    <source>
        <strain evidence="3">CBS 119687</strain>
    </source>
</reference>
<dbReference type="Pfam" id="PF24803">
    <property type="entry name" value="DUF7704"/>
    <property type="match status" value="1"/>
</dbReference>
<evidence type="ECO:0000313" key="4">
    <source>
        <dbReference type="Proteomes" id="UP000799771"/>
    </source>
</evidence>
<dbReference type="AlphaFoldDB" id="A0A6A6AT53"/>
<sequence length="148" mass="16474">MTPPNIPFIYRLWHLYLEPIAAIGGTIRLIAAPATYFDFMPATAAYSPTSHIVYNQLAATYLLFAFNQAVVLRVARDLQVWKALILGMLLCDAVHIYANWAEMGTQLMLNPWLWRGGDVVTMSLNVGPFLLRAAFLAEAGFGGRRKTA</sequence>
<feature type="domain" description="DUF7704" evidence="2">
    <location>
        <begin position="6"/>
        <end position="138"/>
    </location>
</feature>
<feature type="transmembrane region" description="Helical" evidence="1">
    <location>
        <begin position="52"/>
        <end position="71"/>
    </location>
</feature>
<dbReference type="Proteomes" id="UP000799771">
    <property type="component" value="Unassembled WGS sequence"/>
</dbReference>
<gene>
    <name evidence="3" type="ORF">P153DRAFT_363119</name>
</gene>
<organism evidence="3 4">
    <name type="scientific">Dothidotthia symphoricarpi CBS 119687</name>
    <dbReference type="NCBI Taxonomy" id="1392245"/>
    <lineage>
        <taxon>Eukaryota</taxon>
        <taxon>Fungi</taxon>
        <taxon>Dikarya</taxon>
        <taxon>Ascomycota</taxon>
        <taxon>Pezizomycotina</taxon>
        <taxon>Dothideomycetes</taxon>
        <taxon>Pleosporomycetidae</taxon>
        <taxon>Pleosporales</taxon>
        <taxon>Dothidotthiaceae</taxon>
        <taxon>Dothidotthia</taxon>
    </lineage>
</organism>